<dbReference type="OrthoDB" id="162969at2759"/>
<sequence>MACDAMDINGGDEVDHFVVEPPRTRHELLKAVSRIREHVDGSNDSLGQKIDGLLGSFTRQLRLEETHRMKDSTISDFFRSI</sequence>
<dbReference type="Proteomes" id="UP000054477">
    <property type="component" value="Unassembled WGS sequence"/>
</dbReference>
<reference evidence="2" key="2">
    <citation type="submission" date="2015-01" db="EMBL/GenBank/DDBJ databases">
        <title>Evolutionary Origins and Diversification of the Mycorrhizal Mutualists.</title>
        <authorList>
            <consortium name="DOE Joint Genome Institute"/>
            <consortium name="Mycorrhizal Genomics Consortium"/>
            <person name="Kohler A."/>
            <person name="Kuo A."/>
            <person name="Nagy L.G."/>
            <person name="Floudas D."/>
            <person name="Copeland A."/>
            <person name="Barry K.W."/>
            <person name="Cichocki N."/>
            <person name="Veneault-Fourrey C."/>
            <person name="LaButti K."/>
            <person name="Lindquist E.A."/>
            <person name="Lipzen A."/>
            <person name="Lundell T."/>
            <person name="Morin E."/>
            <person name="Murat C."/>
            <person name="Riley R."/>
            <person name="Ohm R."/>
            <person name="Sun H."/>
            <person name="Tunlid A."/>
            <person name="Henrissat B."/>
            <person name="Grigoriev I.V."/>
            <person name="Hibbett D.S."/>
            <person name="Martin F."/>
        </authorList>
    </citation>
    <scope>NUCLEOTIDE SEQUENCE [LARGE SCALE GENOMIC DNA]</scope>
    <source>
        <strain evidence="2">LaAM-08-1</strain>
    </source>
</reference>
<gene>
    <name evidence="1" type="ORF">K443DRAFT_640927</name>
</gene>
<keyword evidence="2" id="KW-1185">Reference proteome</keyword>
<proteinExistence type="predicted"/>
<evidence type="ECO:0000313" key="2">
    <source>
        <dbReference type="Proteomes" id="UP000054477"/>
    </source>
</evidence>
<dbReference type="HOGENOM" id="CLU_156048_1_0_1"/>
<protein>
    <submittedName>
        <fullName evidence="1">Uncharacterized protein</fullName>
    </submittedName>
</protein>
<dbReference type="EMBL" id="KN838782">
    <property type="protein sequence ID" value="KIJ94691.1"/>
    <property type="molecule type" value="Genomic_DNA"/>
</dbReference>
<organism evidence="1 2">
    <name type="scientific">Laccaria amethystina LaAM-08-1</name>
    <dbReference type="NCBI Taxonomy" id="1095629"/>
    <lineage>
        <taxon>Eukaryota</taxon>
        <taxon>Fungi</taxon>
        <taxon>Dikarya</taxon>
        <taxon>Basidiomycota</taxon>
        <taxon>Agaricomycotina</taxon>
        <taxon>Agaricomycetes</taxon>
        <taxon>Agaricomycetidae</taxon>
        <taxon>Agaricales</taxon>
        <taxon>Agaricineae</taxon>
        <taxon>Hydnangiaceae</taxon>
        <taxon>Laccaria</taxon>
    </lineage>
</organism>
<dbReference type="AlphaFoldDB" id="A0A0C9XAG4"/>
<accession>A0A0C9XAG4</accession>
<evidence type="ECO:0000313" key="1">
    <source>
        <dbReference type="EMBL" id="KIJ94691.1"/>
    </source>
</evidence>
<reference evidence="1 2" key="1">
    <citation type="submission" date="2014-04" db="EMBL/GenBank/DDBJ databases">
        <authorList>
            <consortium name="DOE Joint Genome Institute"/>
            <person name="Kuo A."/>
            <person name="Kohler A."/>
            <person name="Nagy L.G."/>
            <person name="Floudas D."/>
            <person name="Copeland A."/>
            <person name="Barry K.W."/>
            <person name="Cichocki N."/>
            <person name="Veneault-Fourrey C."/>
            <person name="LaButti K."/>
            <person name="Lindquist E.A."/>
            <person name="Lipzen A."/>
            <person name="Lundell T."/>
            <person name="Morin E."/>
            <person name="Murat C."/>
            <person name="Sun H."/>
            <person name="Tunlid A."/>
            <person name="Henrissat B."/>
            <person name="Grigoriev I.V."/>
            <person name="Hibbett D.S."/>
            <person name="Martin F."/>
            <person name="Nordberg H.P."/>
            <person name="Cantor M.N."/>
            <person name="Hua S.X."/>
        </authorList>
    </citation>
    <scope>NUCLEOTIDE SEQUENCE [LARGE SCALE GENOMIC DNA]</scope>
    <source>
        <strain evidence="1 2">LaAM-08-1</strain>
    </source>
</reference>
<name>A0A0C9XAG4_9AGAR</name>